<evidence type="ECO:0000313" key="2">
    <source>
        <dbReference type="EMBL" id="QHQ62871.1"/>
    </source>
</evidence>
<dbReference type="RefSeq" id="WP_161839693.1">
    <property type="nucleotide sequence ID" value="NZ_CP048000.1"/>
</dbReference>
<keyword evidence="1" id="KW-0812">Transmembrane</keyword>
<evidence type="ECO:0000313" key="3">
    <source>
        <dbReference type="Proteomes" id="UP000464314"/>
    </source>
</evidence>
<reference evidence="2 3" key="1">
    <citation type="submission" date="2020-01" db="EMBL/GenBank/DDBJ databases">
        <title>Genome analysis of Anaerocolumna sp. CBA3638.</title>
        <authorList>
            <person name="Kim J."/>
            <person name="Roh S.W."/>
        </authorList>
    </citation>
    <scope>NUCLEOTIDE SEQUENCE [LARGE SCALE GENOMIC DNA]</scope>
    <source>
        <strain evidence="2 3">CBA3638</strain>
    </source>
</reference>
<proteinExistence type="predicted"/>
<dbReference type="KEGG" id="anr:Ana3638_20535"/>
<dbReference type="EMBL" id="CP048000">
    <property type="protein sequence ID" value="QHQ62871.1"/>
    <property type="molecule type" value="Genomic_DNA"/>
</dbReference>
<protein>
    <submittedName>
        <fullName evidence="2">Uncharacterized protein</fullName>
    </submittedName>
</protein>
<feature type="transmembrane region" description="Helical" evidence="1">
    <location>
        <begin position="7"/>
        <end position="26"/>
    </location>
</feature>
<sequence length="171" mass="20055">MNSFSKVIAFLIAAIIMFIGPLLYMAQKQDTINQNYMSNETTKLVDSIKNTAFLSRDMYLDYIEKIDNTNNLYKIEIVHSHKEVEPLYDENTGVFLNDYDTYYTNTYQDEIFDSFDHGEDYYFKQGDFISVTIVNRTKTLATKIMELFYRADIPDEQIIVTYGGMIRDEVN</sequence>
<gene>
    <name evidence="2" type="ORF">Ana3638_20535</name>
</gene>
<keyword evidence="1" id="KW-1133">Transmembrane helix</keyword>
<keyword evidence="1" id="KW-0472">Membrane</keyword>
<organism evidence="2 3">
    <name type="scientific">Anaerocolumna sedimenticola</name>
    <dbReference type="NCBI Taxonomy" id="2696063"/>
    <lineage>
        <taxon>Bacteria</taxon>
        <taxon>Bacillati</taxon>
        <taxon>Bacillota</taxon>
        <taxon>Clostridia</taxon>
        <taxon>Lachnospirales</taxon>
        <taxon>Lachnospiraceae</taxon>
        <taxon>Anaerocolumna</taxon>
    </lineage>
</organism>
<dbReference type="AlphaFoldDB" id="A0A6P1TSC9"/>
<evidence type="ECO:0000256" key="1">
    <source>
        <dbReference type="SAM" id="Phobius"/>
    </source>
</evidence>
<keyword evidence="3" id="KW-1185">Reference proteome</keyword>
<dbReference type="Proteomes" id="UP000464314">
    <property type="component" value="Chromosome"/>
</dbReference>
<name>A0A6P1TSC9_9FIRM</name>
<accession>A0A6P1TSC9</accession>